<sequence>MFAFAVPSTFAESGSIGSEEIKVVRAILVENGVKKELSATEYEVLMEQNNHKVQEIERQKNINQAKLNKNDGVANELKPDEITPFALIDMSIYTEAGFIQSVYRNDLTRRISVPVYNETSQEVTRTISFTASQSYTSNVSLTSTYAKNAFTAGVTVGSSWSNTYSDSDSVTQKIPPHKYSWMEYTPNMSNSYGTMHEEVWNFDGFTNVKIVDKTYFLDVYIAKPGNAGLPDGLYTVKESSTKPN</sequence>
<dbReference type="Proteomes" id="UP001292216">
    <property type="component" value="Unassembled WGS sequence"/>
</dbReference>
<dbReference type="RefSeq" id="WP_009224635.1">
    <property type="nucleotide sequence ID" value="NZ_CBCSKM010000032.1"/>
</dbReference>
<evidence type="ECO:0000313" key="2">
    <source>
        <dbReference type="Proteomes" id="UP001292216"/>
    </source>
</evidence>
<protein>
    <submittedName>
        <fullName evidence="1">Uncharacterized protein</fullName>
    </submittedName>
</protein>
<gene>
    <name evidence="1" type="ORF">U9M73_00315</name>
</gene>
<reference evidence="1 2" key="1">
    <citation type="submission" date="2023-12" db="EMBL/GenBank/DDBJ databases">
        <title>Whole genome sequencing of Paenibacillus phoenicis isolated from the Phoenix Mars Lander spacecraft assembly facility.</title>
        <authorList>
            <person name="Garcia A."/>
            <person name="Venkateswaran K."/>
        </authorList>
    </citation>
    <scope>NUCLEOTIDE SEQUENCE [LARGE SCALE GENOMIC DNA]</scope>
    <source>
        <strain evidence="1 2">3PO2SA</strain>
    </source>
</reference>
<keyword evidence="2" id="KW-1185">Reference proteome</keyword>
<name>A0ABU5PFA6_9BACL</name>
<organism evidence="1 2">
    <name type="scientific">Paenibacillus phoenicis</name>
    <dbReference type="NCBI Taxonomy" id="554117"/>
    <lineage>
        <taxon>Bacteria</taxon>
        <taxon>Bacillati</taxon>
        <taxon>Bacillota</taxon>
        <taxon>Bacilli</taxon>
        <taxon>Bacillales</taxon>
        <taxon>Paenibacillaceae</taxon>
        <taxon>Paenibacillus</taxon>
    </lineage>
</organism>
<dbReference type="EMBL" id="JAYERP010000001">
    <property type="protein sequence ID" value="MEA3568442.1"/>
    <property type="molecule type" value="Genomic_DNA"/>
</dbReference>
<evidence type="ECO:0000313" key="1">
    <source>
        <dbReference type="EMBL" id="MEA3568442.1"/>
    </source>
</evidence>
<accession>A0ABU5PFA6</accession>
<proteinExistence type="predicted"/>
<comment type="caution">
    <text evidence="1">The sequence shown here is derived from an EMBL/GenBank/DDBJ whole genome shotgun (WGS) entry which is preliminary data.</text>
</comment>